<evidence type="ECO:0000256" key="6">
    <source>
        <dbReference type="ARBA" id="ARBA00047820"/>
    </source>
</evidence>
<dbReference type="RefSeq" id="WP_146319120.1">
    <property type="nucleotide sequence ID" value="NZ_CP042305.1"/>
</dbReference>
<dbReference type="InterPro" id="IPR036649">
    <property type="entry name" value="Pyrophosphatase_sf"/>
</dbReference>
<dbReference type="KEGG" id="huw:FPZ11_05725"/>
<feature type="binding site" evidence="7">
    <location>
        <position position="19"/>
    </location>
    <ligand>
        <name>substrate</name>
    </ligand>
</feature>
<keyword evidence="9" id="KW-1185">Reference proteome</keyword>
<evidence type="ECO:0000256" key="5">
    <source>
        <dbReference type="ARBA" id="ARBA00022842"/>
    </source>
</evidence>
<feature type="binding site" evidence="7">
    <location>
        <position position="129"/>
    </location>
    <ligand>
        <name>substrate</name>
    </ligand>
</feature>
<dbReference type="SUPFAM" id="SSF50324">
    <property type="entry name" value="Inorganic pyrophosphatase"/>
    <property type="match status" value="1"/>
</dbReference>
<dbReference type="EC" id="3.6.1.1" evidence="7"/>
<feature type="binding site" evidence="7">
    <location>
        <position position="33"/>
    </location>
    <ligand>
        <name>substrate</name>
    </ligand>
</feature>
<evidence type="ECO:0000313" key="8">
    <source>
        <dbReference type="EMBL" id="QDZ14331.1"/>
    </source>
</evidence>
<keyword evidence="4 7" id="KW-0378">Hydrolase</keyword>
<dbReference type="CDD" id="cd00412">
    <property type="entry name" value="pyrophosphatase"/>
    <property type="match status" value="1"/>
</dbReference>
<dbReference type="PANTHER" id="PTHR10286">
    <property type="entry name" value="INORGANIC PYROPHOSPHATASE"/>
    <property type="match status" value="1"/>
</dbReference>
<evidence type="ECO:0000256" key="1">
    <source>
        <dbReference type="ARBA" id="ARBA00001946"/>
    </source>
</evidence>
<organism evidence="8 9">
    <name type="scientific">Humibacter ginsenosidimutans</name>
    <dbReference type="NCBI Taxonomy" id="2599293"/>
    <lineage>
        <taxon>Bacteria</taxon>
        <taxon>Bacillati</taxon>
        <taxon>Actinomycetota</taxon>
        <taxon>Actinomycetes</taxon>
        <taxon>Micrococcales</taxon>
        <taxon>Microbacteriaceae</taxon>
        <taxon>Humibacter</taxon>
    </lineage>
</organism>
<dbReference type="Gene3D" id="3.90.80.10">
    <property type="entry name" value="Inorganic pyrophosphatase"/>
    <property type="match status" value="1"/>
</dbReference>
<comment type="similarity">
    <text evidence="7">Belongs to the PPase family.</text>
</comment>
<dbReference type="GO" id="GO:0000287">
    <property type="term" value="F:magnesium ion binding"/>
    <property type="evidence" value="ECO:0007669"/>
    <property type="project" value="UniProtKB-UniRule"/>
</dbReference>
<evidence type="ECO:0000256" key="4">
    <source>
        <dbReference type="ARBA" id="ARBA00022801"/>
    </source>
</evidence>
<name>A0A5B8M2J3_9MICO</name>
<gene>
    <name evidence="7" type="primary">ppa</name>
    <name evidence="8" type="ORF">FPZ11_05725</name>
</gene>
<feature type="binding site" evidence="7">
    <location>
        <position position="87"/>
    </location>
    <ligand>
        <name>Mg(2+)</name>
        <dbReference type="ChEBI" id="CHEBI:18420"/>
        <label>3</label>
    </ligand>
</feature>
<comment type="function">
    <text evidence="7">Catalyzes the hydrolysis of inorganic pyrophosphate (PPi) forming two phosphate ions.</text>
</comment>
<feature type="binding site" evidence="7">
    <location>
        <position position="60"/>
    </location>
    <ligand>
        <name>Mg(2+)</name>
        <dbReference type="ChEBI" id="CHEBI:18420"/>
        <label>2</label>
    </ligand>
</feature>
<feature type="binding site" evidence="7">
    <location>
        <position position="92"/>
    </location>
    <ligand>
        <name>Mg(2+)</name>
        <dbReference type="ChEBI" id="CHEBI:18420"/>
        <label>3</label>
    </ligand>
</feature>
<dbReference type="GO" id="GO:0005737">
    <property type="term" value="C:cytoplasm"/>
    <property type="evidence" value="ECO:0007669"/>
    <property type="project" value="UniProtKB-SubCell"/>
</dbReference>
<evidence type="ECO:0000256" key="2">
    <source>
        <dbReference type="ARBA" id="ARBA00022490"/>
    </source>
</evidence>
<dbReference type="GO" id="GO:0006796">
    <property type="term" value="P:phosphate-containing compound metabolic process"/>
    <property type="evidence" value="ECO:0007669"/>
    <property type="project" value="InterPro"/>
</dbReference>
<evidence type="ECO:0000256" key="7">
    <source>
        <dbReference type="HAMAP-Rule" id="MF_00209"/>
    </source>
</evidence>
<dbReference type="PROSITE" id="PS00387">
    <property type="entry name" value="PPASE"/>
    <property type="match status" value="1"/>
</dbReference>
<dbReference type="EMBL" id="CP042305">
    <property type="protein sequence ID" value="QDZ14331.1"/>
    <property type="molecule type" value="Genomic_DNA"/>
</dbReference>
<comment type="cofactor">
    <cofactor evidence="1 7">
        <name>Mg(2+)</name>
        <dbReference type="ChEBI" id="CHEBI:18420"/>
    </cofactor>
</comment>
<dbReference type="AlphaFoldDB" id="A0A5B8M2J3"/>
<dbReference type="Pfam" id="PF00719">
    <property type="entry name" value="Pyrophosphatase"/>
    <property type="match status" value="1"/>
</dbReference>
<protein>
    <recommendedName>
        <fullName evidence="7">Inorganic pyrophosphatase</fullName>
        <ecNumber evidence="7">3.6.1.1</ecNumber>
    </recommendedName>
    <alternativeName>
        <fullName evidence="7">Pyrophosphate phospho-hydrolase</fullName>
        <shortName evidence="7">PPase</shortName>
    </alternativeName>
</protein>
<dbReference type="InterPro" id="IPR008162">
    <property type="entry name" value="Pyrophosphatase"/>
</dbReference>
<dbReference type="FunFam" id="3.90.80.10:FF:000003">
    <property type="entry name" value="Inorganic pyrophosphatase"/>
    <property type="match status" value="1"/>
</dbReference>
<dbReference type="HAMAP" id="MF_00209">
    <property type="entry name" value="Inorganic_PPase"/>
    <property type="match status" value="1"/>
</dbReference>
<keyword evidence="2 7" id="KW-0963">Cytoplasm</keyword>
<feature type="binding site" evidence="7">
    <location>
        <position position="45"/>
    </location>
    <ligand>
        <name>substrate</name>
    </ligand>
</feature>
<keyword evidence="3 7" id="KW-0479">Metal-binding</keyword>
<proteinExistence type="inferred from homology"/>
<feature type="binding site" evidence="7">
    <location>
        <position position="92"/>
    </location>
    <ligand>
        <name>Mg(2+)</name>
        <dbReference type="ChEBI" id="CHEBI:18420"/>
        <label>1</label>
    </ligand>
</feature>
<evidence type="ECO:0000256" key="3">
    <source>
        <dbReference type="ARBA" id="ARBA00022723"/>
    </source>
</evidence>
<feature type="binding site" evidence="7">
    <location>
        <position position="60"/>
    </location>
    <ligand>
        <name>Mg(2+)</name>
        <dbReference type="ChEBI" id="CHEBI:18420"/>
        <label>1</label>
    </ligand>
</feature>
<feature type="binding site" evidence="7">
    <location>
        <position position="11"/>
    </location>
    <ligand>
        <name>Mg(2+)</name>
        <dbReference type="ChEBI" id="CHEBI:18420"/>
        <label>2</label>
    </ligand>
</feature>
<sequence>MSASGIEMVVEIPAGSRNKYEVDHETGRMRLDRTLFTAMVYPADYGFIEDTLADDGDPLDALVLLDEPTYPGVVVRIRPIGLFRMDDENGHDDKLIAVPDGDARWNDLRDIDDVPQTTRDQIAHFFAHYKELEPGKFVTVHGFAPRRDAEVLLHDAERAFRYGETYES</sequence>
<reference evidence="8 9" key="1">
    <citation type="submission" date="2019-07" db="EMBL/GenBank/DDBJ databases">
        <title>Full genome sequence of Humibacter sp. WJ7-1.</title>
        <authorList>
            <person name="Im W.-T."/>
        </authorList>
    </citation>
    <scope>NUCLEOTIDE SEQUENCE [LARGE SCALE GENOMIC DNA]</scope>
    <source>
        <strain evidence="8 9">WJ7-1</strain>
    </source>
</reference>
<keyword evidence="5 7" id="KW-0460">Magnesium</keyword>
<dbReference type="Proteomes" id="UP000320216">
    <property type="component" value="Chromosome"/>
</dbReference>
<dbReference type="GO" id="GO:0004427">
    <property type="term" value="F:inorganic diphosphate phosphatase activity"/>
    <property type="evidence" value="ECO:0007669"/>
    <property type="project" value="UniProtKB-UniRule"/>
</dbReference>
<comment type="subcellular location">
    <subcellularLocation>
        <location evidence="7">Cytoplasm</location>
    </subcellularLocation>
</comment>
<comment type="catalytic activity">
    <reaction evidence="6 7">
        <text>diphosphate + H2O = 2 phosphate + H(+)</text>
        <dbReference type="Rhea" id="RHEA:24576"/>
        <dbReference type="ChEBI" id="CHEBI:15377"/>
        <dbReference type="ChEBI" id="CHEBI:15378"/>
        <dbReference type="ChEBI" id="CHEBI:33019"/>
        <dbReference type="ChEBI" id="CHEBI:43474"/>
        <dbReference type="EC" id="3.6.1.1"/>
    </reaction>
</comment>
<comment type="subunit">
    <text evidence="7">Homohexamer.</text>
</comment>
<accession>A0A5B8M2J3</accession>
<feature type="binding site" evidence="7">
    <location>
        <position position="55"/>
    </location>
    <ligand>
        <name>Mg(2+)</name>
        <dbReference type="ChEBI" id="CHEBI:18420"/>
        <label>1</label>
    </ligand>
</feature>
<evidence type="ECO:0000313" key="9">
    <source>
        <dbReference type="Proteomes" id="UP000320216"/>
    </source>
</evidence>
<dbReference type="OrthoDB" id="5187599at2"/>
<feature type="active site" description="Proton acceptor" evidence="7">
    <location>
        <position position="92"/>
    </location>
</feature>